<dbReference type="PANTHER" id="PTHR40780:SF2">
    <property type="entry name" value="DUF3669 DOMAIN-CONTAINING PROTEIN"/>
    <property type="match status" value="1"/>
</dbReference>
<protein>
    <recommendedName>
        <fullName evidence="2">DUF3669 domain-containing protein</fullName>
    </recommendedName>
</protein>
<evidence type="ECO:0000313" key="3">
    <source>
        <dbReference type="EMBL" id="QOV03399.1"/>
    </source>
</evidence>
<gene>
    <name evidence="3" type="ORF">HMg6363.t1</name>
</gene>
<feature type="compositionally biased region" description="Basic and acidic residues" evidence="1">
    <location>
        <begin position="7"/>
        <end position="19"/>
    </location>
</feature>
<name>A0A7U3NIV2_9PEZI</name>
<dbReference type="EMBL" id="MT889334">
    <property type="protein sequence ID" value="QOV03399.1"/>
    <property type="molecule type" value="Genomic_DNA"/>
</dbReference>
<reference evidence="3" key="2">
    <citation type="submission" date="2020-08" db="EMBL/GenBank/DDBJ databases">
        <authorList>
            <person name="Tian D."/>
        </authorList>
    </citation>
    <scope>NUCLEOTIDE SEQUENCE</scope>
    <source>
        <strain evidence="3">MUCL-54604</strain>
    </source>
</reference>
<dbReference type="PANTHER" id="PTHR40780">
    <property type="entry name" value="DUF3669 DOMAIN-CONTAINING PROTEIN"/>
    <property type="match status" value="1"/>
</dbReference>
<dbReference type="AlphaFoldDB" id="A0A7U3NIV2"/>
<dbReference type="Pfam" id="PF12417">
    <property type="entry name" value="DUF3669"/>
    <property type="match status" value="1"/>
</dbReference>
<evidence type="ECO:0000259" key="2">
    <source>
        <dbReference type="Pfam" id="PF12417"/>
    </source>
</evidence>
<evidence type="ECO:0000256" key="1">
    <source>
        <dbReference type="SAM" id="MobiDB-lite"/>
    </source>
</evidence>
<dbReference type="InterPro" id="IPR022137">
    <property type="entry name" value="Znf_prot_DUF3669"/>
</dbReference>
<proteinExistence type="predicted"/>
<feature type="region of interest" description="Disordered" evidence="1">
    <location>
        <begin position="1"/>
        <end position="23"/>
    </location>
</feature>
<feature type="domain" description="DUF3669" evidence="2">
    <location>
        <begin position="316"/>
        <end position="379"/>
    </location>
</feature>
<organism evidence="3">
    <name type="scientific">Hypomontagnella monticulosa</name>
    <dbReference type="NCBI Taxonomy" id="2487000"/>
    <lineage>
        <taxon>Eukaryota</taxon>
        <taxon>Fungi</taxon>
        <taxon>Dikarya</taxon>
        <taxon>Ascomycota</taxon>
        <taxon>Pezizomycotina</taxon>
        <taxon>Sordariomycetes</taxon>
        <taxon>Xylariomycetidae</taxon>
        <taxon>Xylariales</taxon>
        <taxon>Hypoxylaceae</taxon>
        <taxon>Hypomontagnella</taxon>
    </lineage>
</organism>
<sequence length="408" mass="45823">MRPPTRVHSEVTDDSKNDDTTPQLLGVLDSTAETAPARRQLGELERNLSHALSIHSVVSTSSSFAQRQAAAQLENKQPFTKIGAGACGAIFAQDGKSLVMKLAKTTGQDLWNDYSMHTLIFEKMRACKAEVQVPEPYFFVPHDNEDYFNKHATLLEAAKDICNFPTNVLVTERIIPLPQITRALLIEKYCVQHLQQAALTDRANRDCIVRVYLGSLKGRSGRRFFSLRNFKLHLNQLAELDMDLGTIASQMAKALAIMHWSAKTDARDVEFALGSSSHKVPVSPKSYAEISKMPPGSFTGPPSGLSEDFFHRTTELWLLDFNQVRSVTFDQGGVEQMIDAFKVNDPYFPRPLQDDQLAKTLWNQFVESYLRMAGSILVDHERQIQELPRRFLRGIINLEQSKAAGNQT</sequence>
<accession>A0A7U3NIV2</accession>
<reference evidence="3" key="1">
    <citation type="journal article" date="2020" name="Chem. Sci.">
        <title>The sporothriolides. A new biosynthetic family of fungal secondary metabolites.</title>
        <authorList>
            <person name="Tian D.-S."/>
            <person name="Kuhnert E."/>
            <person name="Ouazzani J."/>
            <person name="Wibberg D."/>
            <person name="Kalinowski J."/>
            <person name="Cox R.J."/>
        </authorList>
    </citation>
    <scope>NUCLEOTIDE SEQUENCE</scope>
    <source>
        <strain evidence="3">MUCL-54604</strain>
    </source>
</reference>